<feature type="signal peptide" evidence="1">
    <location>
        <begin position="1"/>
        <end position="24"/>
    </location>
</feature>
<dbReference type="RefSeq" id="WP_394161198.1">
    <property type="nucleotide sequence ID" value="NZ_JBHGCJ010000001.1"/>
</dbReference>
<evidence type="ECO:0000313" key="2">
    <source>
        <dbReference type="EMBL" id="MFG6108119.1"/>
    </source>
</evidence>
<name>A0ABW7CT35_9GAMM</name>
<dbReference type="Proteomes" id="UP001605261">
    <property type="component" value="Unassembled WGS sequence"/>
</dbReference>
<reference evidence="2 3" key="1">
    <citation type="submission" date="2024-09" db="EMBL/GenBank/DDBJ databases">
        <authorList>
            <consortium name="All-Russian atlas of soil microorganisms"/>
            <consortium name="as a basis for the search for new antimicrobial producers and enzymes with unique properties"/>
            <person name="Sokolova E.A."/>
            <person name="Voronina E.N."/>
        </authorList>
    </citation>
    <scope>NUCLEOTIDE SEQUENCE [LARGE SCALE GENOMIC DNA]</scope>
    <source>
        <strain evidence="2 3">AF-22b-331.1</strain>
    </source>
</reference>
<organism evidence="2 3">
    <name type="scientific">Stenotrophomonas nematodicola</name>
    <dbReference type="NCBI Taxonomy" id="2656746"/>
    <lineage>
        <taxon>Bacteria</taxon>
        <taxon>Pseudomonadati</taxon>
        <taxon>Pseudomonadota</taxon>
        <taxon>Gammaproteobacteria</taxon>
        <taxon>Lysobacterales</taxon>
        <taxon>Lysobacteraceae</taxon>
        <taxon>Stenotrophomonas</taxon>
    </lineage>
</organism>
<evidence type="ECO:0000256" key="1">
    <source>
        <dbReference type="SAM" id="SignalP"/>
    </source>
</evidence>
<keyword evidence="3" id="KW-1185">Reference proteome</keyword>
<dbReference type="InterPro" id="IPR058087">
    <property type="entry name" value="XAC2610_dom"/>
</dbReference>
<accession>A0ABW7CT35</accession>
<protein>
    <submittedName>
        <fullName evidence="2">SH3 domain-containing protein</fullName>
    </submittedName>
</protein>
<comment type="caution">
    <text evidence="2">The sequence shown here is derived from an EMBL/GenBank/DDBJ whole genome shotgun (WGS) entry which is preliminary data.</text>
</comment>
<feature type="chain" id="PRO_5047463739" evidence="1">
    <location>
        <begin position="25"/>
        <end position="288"/>
    </location>
</feature>
<sequence length="288" mass="31096">MKHRDGWALALLLGLALPVAQAQAQAGDPGRLRFEPAPGVQVQAEVQEGGDIAVVLQPSGARQRLPGAPDADGNADLTAEDVDFDGRPELVARASVGMVNEAVAVYRFDPRRQALVALAPATHDHAQCGGLMGLTVDADNRLLSSSCRSGPMWYVDQYRYDGARLYLYRAERMMMLGDALEAVVFVKQTADSGPLAVWSTFDPAGRVLETAIADGLVSPRGTAPLLPVSGQVVPARLPLYTRPGDTATRRYLVKDDRVELLDEQDGWVKLRYANPTRGDVIGWVDARP</sequence>
<proteinExistence type="predicted"/>
<gene>
    <name evidence="2" type="ORF">ACEU0G_001592</name>
</gene>
<dbReference type="NCBIfam" id="NF047539">
    <property type="entry name" value="XAC2610_fam"/>
    <property type="match status" value="1"/>
</dbReference>
<keyword evidence="1" id="KW-0732">Signal</keyword>
<dbReference type="EMBL" id="JBHGCJ010000001">
    <property type="protein sequence ID" value="MFG6108119.1"/>
    <property type="molecule type" value="Genomic_DNA"/>
</dbReference>
<evidence type="ECO:0000313" key="3">
    <source>
        <dbReference type="Proteomes" id="UP001605261"/>
    </source>
</evidence>